<name>A0AAN8J6S8_PATCE</name>
<dbReference type="EMBL" id="JAZGQO010000014">
    <property type="protein sequence ID" value="KAK6170962.1"/>
    <property type="molecule type" value="Genomic_DNA"/>
</dbReference>
<organism evidence="2 3">
    <name type="scientific">Patella caerulea</name>
    <name type="common">Rayed Mediterranean limpet</name>
    <dbReference type="NCBI Taxonomy" id="87958"/>
    <lineage>
        <taxon>Eukaryota</taxon>
        <taxon>Metazoa</taxon>
        <taxon>Spiralia</taxon>
        <taxon>Lophotrochozoa</taxon>
        <taxon>Mollusca</taxon>
        <taxon>Gastropoda</taxon>
        <taxon>Patellogastropoda</taxon>
        <taxon>Patelloidea</taxon>
        <taxon>Patellidae</taxon>
        <taxon>Patella</taxon>
    </lineage>
</organism>
<evidence type="ECO:0000313" key="2">
    <source>
        <dbReference type="EMBL" id="KAK6170962.1"/>
    </source>
</evidence>
<comment type="caution">
    <text evidence="2">The sequence shown here is derived from an EMBL/GenBank/DDBJ whole genome shotgun (WGS) entry which is preliminary data.</text>
</comment>
<feature type="region of interest" description="Disordered" evidence="1">
    <location>
        <begin position="49"/>
        <end position="71"/>
    </location>
</feature>
<feature type="region of interest" description="Disordered" evidence="1">
    <location>
        <begin position="148"/>
        <end position="180"/>
    </location>
</feature>
<feature type="compositionally biased region" description="Polar residues" evidence="1">
    <location>
        <begin position="154"/>
        <end position="177"/>
    </location>
</feature>
<evidence type="ECO:0000313" key="3">
    <source>
        <dbReference type="Proteomes" id="UP001347796"/>
    </source>
</evidence>
<sequence>MNRSRGPDAGAKLSKYLDRIKQEDLAEDIKHDMSNFSLAYNGVHDNLDVSGQNGVHNSPRPPLSTEADTKSQDIDLGIGAKLKHVSSMNSDFHTPKLPISHVNHTTTRRPTHKEEIESLQQSCRKLEMELEKARLAKQINELEKELKLAKVSSPEPNRNTCQTPPNATQSQQPQGRLNPTHHFTDTIYDELRRIKDFIWFGAREMFEDKQIDIGNGVKLQVGGESKRFLNITPEQWGMSVLASSWI</sequence>
<accession>A0AAN8J6S8</accession>
<protein>
    <submittedName>
        <fullName evidence="2">Uncharacterized protein</fullName>
    </submittedName>
</protein>
<gene>
    <name evidence="2" type="ORF">SNE40_019238</name>
</gene>
<dbReference type="AlphaFoldDB" id="A0AAN8J6S8"/>
<evidence type="ECO:0000256" key="1">
    <source>
        <dbReference type="SAM" id="MobiDB-lite"/>
    </source>
</evidence>
<feature type="region of interest" description="Disordered" evidence="1">
    <location>
        <begin position="91"/>
        <end position="114"/>
    </location>
</feature>
<keyword evidence="3" id="KW-1185">Reference proteome</keyword>
<dbReference type="Proteomes" id="UP001347796">
    <property type="component" value="Unassembled WGS sequence"/>
</dbReference>
<proteinExistence type="predicted"/>
<reference evidence="2 3" key="1">
    <citation type="submission" date="2024-01" db="EMBL/GenBank/DDBJ databases">
        <title>The genome of the rayed Mediterranean limpet Patella caerulea (Linnaeus, 1758).</title>
        <authorList>
            <person name="Anh-Thu Weber A."/>
            <person name="Halstead-Nussloch G."/>
        </authorList>
    </citation>
    <scope>NUCLEOTIDE SEQUENCE [LARGE SCALE GENOMIC DNA]</scope>
    <source>
        <strain evidence="2">AATW-2023a</strain>
        <tissue evidence="2">Whole specimen</tissue>
    </source>
</reference>